<feature type="region of interest" description="Disordered" evidence="2">
    <location>
        <begin position="1806"/>
        <end position="1829"/>
    </location>
</feature>
<dbReference type="GO" id="GO:0005634">
    <property type="term" value="C:nucleus"/>
    <property type="evidence" value="ECO:0007669"/>
    <property type="project" value="InterPro"/>
</dbReference>
<feature type="compositionally biased region" description="Basic and acidic residues" evidence="2">
    <location>
        <begin position="1952"/>
        <end position="1962"/>
    </location>
</feature>
<dbReference type="OrthoDB" id="2420608at2759"/>
<feature type="compositionally biased region" description="Low complexity" evidence="2">
    <location>
        <begin position="1452"/>
        <end position="1466"/>
    </location>
</feature>
<dbReference type="STRING" id="1754191.A0A1Y1VNF1"/>
<proteinExistence type="predicted"/>
<keyword evidence="1" id="KW-0175">Coiled coil</keyword>
<feature type="coiled-coil region" evidence="1">
    <location>
        <begin position="536"/>
        <end position="568"/>
    </location>
</feature>
<accession>A0A1Y1VNF1</accession>
<reference evidence="3 4" key="2">
    <citation type="submission" date="2016-08" db="EMBL/GenBank/DDBJ databases">
        <title>Pervasive Adenine N6-methylation of Active Genes in Fungi.</title>
        <authorList>
            <consortium name="DOE Joint Genome Institute"/>
            <person name="Mondo S.J."/>
            <person name="Dannebaum R.O."/>
            <person name="Kuo R.C."/>
            <person name="Labutti K."/>
            <person name="Haridas S."/>
            <person name="Kuo A."/>
            <person name="Salamov A."/>
            <person name="Ahrendt S.R."/>
            <person name="Lipzen A."/>
            <person name="Sullivan W."/>
            <person name="Andreopoulos W.B."/>
            <person name="Clum A."/>
            <person name="Lindquist E."/>
            <person name="Daum C."/>
            <person name="Ramamoorthy G.K."/>
            <person name="Gryganskyi A."/>
            <person name="Culley D."/>
            <person name="Magnuson J.K."/>
            <person name="James T.Y."/>
            <person name="O'Malley M.A."/>
            <person name="Stajich J.E."/>
            <person name="Spatafora J.W."/>
            <person name="Visel A."/>
            <person name="Grigoriev I.V."/>
        </authorList>
    </citation>
    <scope>NUCLEOTIDE SEQUENCE [LARGE SCALE GENOMIC DNA]</scope>
    <source>
        <strain evidence="4">finn</strain>
    </source>
</reference>
<dbReference type="GO" id="GO:0042393">
    <property type="term" value="F:histone binding"/>
    <property type="evidence" value="ECO:0007669"/>
    <property type="project" value="InterPro"/>
</dbReference>
<organism evidence="3 4">
    <name type="scientific">Piromyces finnis</name>
    <dbReference type="NCBI Taxonomy" id="1754191"/>
    <lineage>
        <taxon>Eukaryota</taxon>
        <taxon>Fungi</taxon>
        <taxon>Fungi incertae sedis</taxon>
        <taxon>Chytridiomycota</taxon>
        <taxon>Chytridiomycota incertae sedis</taxon>
        <taxon>Neocallimastigomycetes</taxon>
        <taxon>Neocallimastigales</taxon>
        <taxon>Neocallimastigaceae</taxon>
        <taxon>Piromyces</taxon>
    </lineage>
</organism>
<dbReference type="EMBL" id="MCFH01000002">
    <property type="protein sequence ID" value="ORX60162.1"/>
    <property type="molecule type" value="Genomic_DNA"/>
</dbReference>
<feature type="region of interest" description="Disordered" evidence="2">
    <location>
        <begin position="1445"/>
        <end position="1470"/>
    </location>
</feature>
<feature type="compositionally biased region" description="Basic and acidic residues" evidence="2">
    <location>
        <begin position="699"/>
        <end position="712"/>
    </location>
</feature>
<comment type="caution">
    <text evidence="3">The sequence shown here is derived from an EMBL/GenBank/DDBJ whole genome shotgun (WGS) entry which is preliminary data.</text>
</comment>
<feature type="compositionally biased region" description="Basic and acidic residues" evidence="2">
    <location>
        <begin position="1996"/>
        <end position="2011"/>
    </location>
</feature>
<name>A0A1Y1VNF1_9FUNG</name>
<dbReference type="Proteomes" id="UP000193719">
    <property type="component" value="Unassembled WGS sequence"/>
</dbReference>
<evidence type="ECO:0000313" key="4">
    <source>
        <dbReference type="Proteomes" id="UP000193719"/>
    </source>
</evidence>
<dbReference type="Pfam" id="PF10384">
    <property type="entry name" value="Scm3"/>
    <property type="match status" value="1"/>
</dbReference>
<feature type="region of interest" description="Disordered" evidence="2">
    <location>
        <begin position="1991"/>
        <end position="2026"/>
    </location>
</feature>
<keyword evidence="4" id="KW-1185">Reference proteome</keyword>
<evidence type="ECO:0000313" key="3">
    <source>
        <dbReference type="EMBL" id="ORX60162.1"/>
    </source>
</evidence>
<feature type="compositionally biased region" description="Acidic residues" evidence="2">
    <location>
        <begin position="1963"/>
        <end position="1974"/>
    </location>
</feature>
<evidence type="ECO:0000256" key="1">
    <source>
        <dbReference type="SAM" id="Coils"/>
    </source>
</evidence>
<sequence length="2435" mass="285631">MSENKNKIINDFDNYIQAKRKDSFNQFKIRWESIMNRYSKPILNDDVVDLFTGEIIEDHGFIKSVKPLPFGSIVNSIEDESEVNSSHLQTDTENNFTYDEDDFDNLLTPKKQTLLQVTNKNTTDIDYIIKETNDNKLISNSTNDFISNSNILLSKFDGNYNKQEVFDSIMEMGFNSNNELSDNEEIADELDLFSDIGIPSVDFDKHNIKDMSVEILESEEEEEDNNNIEVIEDDVNSIIDISDDSKALSSNIVIISDDEESDINDIFEPIKNKKRKIEYDDCNILINSNNSSKKLKVKGIDKYSNIEIEEIDSKLLNIPINIKKDLDNDIKIEVVNEKSYEKIAEVKIKNEISTIKVNKKSGSFIQNKKKLNKNNDNDNRENNNNKFEMIKQESNKKKHELNDINLNKPEFIQYSKKYINNKIKLNLKDDNYYDTIKVNNLKKKALEIKLKEMRKNEDNLKNENKYEELKQIFESSNDNCNSVIINMNNDKKKKKKIKNNGIVEEKQELVMNDIINKEKEEIYKKMNKNYNSCNKTDELIKELEDSKKKKKVQNNQKLNEKYRNQQNIILNHIEFNYIIFNDTSFYLIYTLLLSNNNNKYKAYFHFLIFDKLRELLKNLWYFQKPNIKMISFENKKILKINNNDNENTEKIIKNDYQKNNKYEIEKDIKEIEGNNQDDVLIIDVKRNININLNKSDKQVKNNEKNKNDDNKMIPKNISRSNNKLIKNSDNKQEEEYDIISKSCDKKLNGLFYNDNFNNIKNIKNIHYQTNNSFIVEIKNDDNKNSINNIPDKSYNINNLEIIKSNNEDCNDKDVVEINDDDDNMSSNIDLKEINNNNNIEKDNCLEKEICVIEDSSSDNNSDEYMSNDFESHKYKNSIITINNNKFIEPSNYNNKIITSVNENIENKTIKVINSENEFIILSEKDIHKDINQISKNNHSFDRLQKDIIKDEIFKNEKLEINSKKQKTICEDVYFNNDDNVNNVNSNYDKVNKINSKTKEIKNYNDKNGFYLQNVNDKDNEEFDEYSNQKRNNNQIIYPNKEIETNLISKLNNKKNDTEIIKIGAFENRLNRKPNSSNLANTVALYQNKIYLESNIKKYKNVENEINKRNYNIKKEDNLNESKVENYTINKSKITNDFLHNNRNDSSKSLKNIIIYKQDRNNNVNIQKYDAKNQMNNQKENNGIDNKIKFQKNNNETYKIMSVNDIIPSTKQIISNDYRDNKYILNNISDIESKNINKFKYKKNSKLLKINNKKIINNENINDNNYETCTNDNKMINVENGKKIFDKDYIKIENIGKCTNNIKENLEINNTDSKSSNSKISDKKSMDIGFDSNAIKLNFSITDMKNENKYNELIPKKYIKNNSTELKKERKDMEMQKNSFAILNENNNKRMKNNVIKKEGNMNATEKNESNNFLNDNNSIYDKIVSNNKIKNYEKNNMYTITKKQNKNEHNESSNQNNQNENNNNNVNDKEIKYIDKITSEVDEEKKKKDTRLLIRMDKNTLDDIYTYSHDMVKRKRKNNKLLKSLLNLKKKDNLKIKNNSSDTFEYCNSSGSDIENIDDTIRMIYKEKYKAAKIYSDNYSNFDRDFADLVDLALSRKLNQCINWFDDIDKKRIEEGNSFDTDISSSIDLSESIESFTISSISSDEIYTGKENNKYKNSNSKFIDVEKLSQKISFEELNESSNETSSMCISNIPEEDSSLNKSGYYLRKPKLNLLNSEKKIIDPIVIDKIEIIDSDDYLNNKSSSSSKSRISEDDIEIISETINISNLKKKEKKNNFTDFMINNKVIPKRKESKRFLMNNFIDLDSEDSDSPNNSIHNNNSTSHDESSISSIHLDQKNDQRNIFSRNELKSIIDEAINNYEYKRLFGNDNNNYIHHIHHDDDLNSVSKYSKNEYYMKKVKRNSSKNNSYSKNNKIINDHKMVTKKNNKLNSMILYNKSNIDENADNVNKVCKNKDKNKNKLNNDDDDDDNDDDDELENILRKSNVNLEKVKINNKNISKDSNDNISNKKNEMKNSNSSNNKDNNKDISSKINEKIKDIEKQKKISNINNNVKEIESKKDLILTNITLINNSDIQNHHSVMKQSSNFDSRITSKKLNRENNFEISILKSSSRSLQNTKNDNIDKELKLNKFVLHQNNKNKINDKYNKDNADNINNNNIDINNKTSNNKLNNSKNDYNIINNKNNNDNNNTTIEIIDKINTTKNKNNTNIHFNVKNVRNNENNNTESMESNEKNNEEIIKESYNKKKNPVIIETESRRITRSLTRQRKLNKNKDLITSDDNDVTIIETKIYNHQNIRKRSWSNRKIYKTNSNNNDDDSPLNMKSSKRNKVNTSTKRNSVIKDNKEFKNNNDDEIKISHKRSSLAELQKSLALNKKRKISNSLEFNGDIIIQDVKKSKLTTKRDKYNYMKINGLKKNSLIVIQDDSKPKNKRKKSKNKN</sequence>
<reference evidence="3 4" key="1">
    <citation type="submission" date="2016-08" db="EMBL/GenBank/DDBJ databases">
        <title>Genomes of anaerobic fungi encode conserved fungal cellulosomes for biomass hydrolysis.</title>
        <authorList>
            <consortium name="DOE Joint Genome Institute"/>
            <person name="Haitjema C.H."/>
            <person name="Gilmore S.P."/>
            <person name="Henske J.K."/>
            <person name="Solomon K.V."/>
            <person name="De Groot R."/>
            <person name="Kuo A."/>
            <person name="Mondo S.J."/>
            <person name="Salamov A.A."/>
            <person name="Labutti K."/>
            <person name="Zhao Z."/>
            <person name="Chiniquy J."/>
            <person name="Barry K."/>
            <person name="Brewer H.M."/>
            <person name="Purvine S.O."/>
            <person name="Wright A.T."/>
            <person name="Boxma B."/>
            <person name="Van Alen T."/>
            <person name="Hackstein J.H."/>
            <person name="Baker S.E."/>
            <person name="Grigoriev I.V."/>
            <person name="O'Malley M.A."/>
        </authorList>
    </citation>
    <scope>NUCLEOTIDE SEQUENCE [LARGE SCALE GENOMIC DNA]</scope>
    <source>
        <strain evidence="4">finn</strain>
    </source>
</reference>
<feature type="region of interest" description="Disordered" evidence="2">
    <location>
        <begin position="1952"/>
        <end position="1974"/>
    </location>
</feature>
<evidence type="ECO:0000256" key="2">
    <source>
        <dbReference type="SAM" id="MobiDB-lite"/>
    </source>
</evidence>
<feature type="coiled-coil region" evidence="1">
    <location>
        <begin position="436"/>
        <end position="470"/>
    </location>
</feature>
<feature type="compositionally biased region" description="Low complexity" evidence="2">
    <location>
        <begin position="1810"/>
        <end position="1829"/>
    </location>
</feature>
<gene>
    <name evidence="3" type="ORF">BCR36DRAFT_408522</name>
</gene>
<protein>
    <submittedName>
        <fullName evidence="3">Uncharacterized protein</fullName>
    </submittedName>
</protein>
<dbReference type="InterPro" id="IPR018465">
    <property type="entry name" value="Scm3/HJURP"/>
</dbReference>
<feature type="region of interest" description="Disordered" evidence="2">
    <location>
        <begin position="2304"/>
        <end position="2332"/>
    </location>
</feature>
<feature type="region of interest" description="Disordered" evidence="2">
    <location>
        <begin position="699"/>
        <end position="722"/>
    </location>
</feature>